<sequence length="244" mass="28844">MNAFDGLSISENWRTLFDINERQPCRKCFKSRKYFCYTCYTLNEDLENKVPKVELPFKIDIIKHNREIAGKSTAIHARLLAPNDVTIYTYPDTPKYTKNDKVILIYPGKSAFSLKDFLGSKEKQEKNETEVYSTCITHALFIDSTWNQSKGILKDPKISAFPCIKLQLRLSQFWRHQKGSPRWFLSTIEAIHQLLVEYTDTKESKNASVENYDNLLFFFRFMYEKIHILYEHDQLKAYRRPVNI</sequence>
<dbReference type="GO" id="GO:0016432">
    <property type="term" value="F:tRNA-uridine aminocarboxypropyltransferase activity"/>
    <property type="evidence" value="ECO:0007669"/>
    <property type="project" value="UniProtKB-EC"/>
</dbReference>
<comment type="similarity">
    <text evidence="8">Belongs to the TDD superfamily. DTWD1 family.</text>
</comment>
<evidence type="ECO:0000256" key="9">
    <source>
        <dbReference type="ARBA" id="ARBA00039242"/>
    </source>
</evidence>
<dbReference type="EC" id="2.5.1.25" evidence="2"/>
<evidence type="ECO:0000259" key="12">
    <source>
        <dbReference type="SMART" id="SM01144"/>
    </source>
</evidence>
<keyword evidence="5" id="KW-0819">tRNA processing</keyword>
<evidence type="ECO:0000256" key="3">
    <source>
        <dbReference type="ARBA" id="ARBA00022679"/>
    </source>
</evidence>
<keyword evidence="6" id="KW-0539">Nucleus</keyword>
<evidence type="ECO:0000256" key="11">
    <source>
        <dbReference type="ARBA" id="ARBA00048718"/>
    </source>
</evidence>
<dbReference type="PANTHER" id="PTHR15627">
    <property type="entry name" value="NATURAL KILLER CELL-SPECIFIC ANTIGEN KLIP1"/>
    <property type="match status" value="1"/>
</dbReference>
<comment type="catalytic activity">
    <reaction evidence="11">
        <text>a uridine in tRNA + S-adenosyl-L-methionine = a 3-[(3S)-3-amino-3-carboxypropyl]uridine in tRNA + S-methyl-5'-thioadenosine + H(+)</text>
        <dbReference type="Rhea" id="RHEA:62432"/>
        <dbReference type="Rhea" id="RHEA-COMP:13339"/>
        <dbReference type="Rhea" id="RHEA-COMP:16092"/>
        <dbReference type="ChEBI" id="CHEBI:15378"/>
        <dbReference type="ChEBI" id="CHEBI:17509"/>
        <dbReference type="ChEBI" id="CHEBI:59789"/>
        <dbReference type="ChEBI" id="CHEBI:65315"/>
        <dbReference type="ChEBI" id="CHEBI:82930"/>
        <dbReference type="EC" id="2.5.1.25"/>
    </reaction>
</comment>
<comment type="subcellular location">
    <subcellularLocation>
        <location evidence="1">Nucleus</location>
    </subcellularLocation>
</comment>
<dbReference type="SMART" id="SM01144">
    <property type="entry name" value="DTW"/>
    <property type="match status" value="1"/>
</dbReference>
<evidence type="ECO:0000256" key="8">
    <source>
        <dbReference type="ARBA" id="ARBA00038290"/>
    </source>
</evidence>
<name>A0A5E4LZY9_9HEMI</name>
<dbReference type="GO" id="GO:0006400">
    <property type="term" value="P:tRNA modification"/>
    <property type="evidence" value="ECO:0007669"/>
    <property type="project" value="TreeGrafter"/>
</dbReference>
<dbReference type="InterPro" id="IPR005636">
    <property type="entry name" value="DTW"/>
</dbReference>
<evidence type="ECO:0000313" key="14">
    <source>
        <dbReference type="Proteomes" id="UP000325440"/>
    </source>
</evidence>
<dbReference type="OrthoDB" id="3173at2759"/>
<protein>
    <recommendedName>
        <fullName evidence="9">tRNA-uridine aminocarboxypropyltransferase 1</fullName>
        <ecNumber evidence="2">2.5.1.25</ecNumber>
    </recommendedName>
    <alternativeName>
        <fullName evidence="10">DTW domain-containing protein 1</fullName>
    </alternativeName>
</protein>
<evidence type="ECO:0000256" key="1">
    <source>
        <dbReference type="ARBA" id="ARBA00004123"/>
    </source>
</evidence>
<keyword evidence="4" id="KW-0949">S-adenosyl-L-methionine</keyword>
<dbReference type="GO" id="GO:0005634">
    <property type="term" value="C:nucleus"/>
    <property type="evidence" value="ECO:0007669"/>
    <property type="project" value="UniProtKB-SubCell"/>
</dbReference>
<dbReference type="Pfam" id="PF03942">
    <property type="entry name" value="DTW"/>
    <property type="match status" value="1"/>
</dbReference>
<evidence type="ECO:0000256" key="2">
    <source>
        <dbReference type="ARBA" id="ARBA00012386"/>
    </source>
</evidence>
<evidence type="ECO:0000256" key="4">
    <source>
        <dbReference type="ARBA" id="ARBA00022691"/>
    </source>
</evidence>
<feature type="domain" description="DTW" evidence="12">
    <location>
        <begin position="32"/>
        <end position="231"/>
    </location>
</feature>
<evidence type="ECO:0000256" key="5">
    <source>
        <dbReference type="ARBA" id="ARBA00022694"/>
    </source>
</evidence>
<evidence type="ECO:0000313" key="13">
    <source>
        <dbReference type="EMBL" id="VVC24092.1"/>
    </source>
</evidence>
<organism evidence="13 14">
    <name type="scientific">Cinara cedri</name>
    <dbReference type="NCBI Taxonomy" id="506608"/>
    <lineage>
        <taxon>Eukaryota</taxon>
        <taxon>Metazoa</taxon>
        <taxon>Ecdysozoa</taxon>
        <taxon>Arthropoda</taxon>
        <taxon>Hexapoda</taxon>
        <taxon>Insecta</taxon>
        <taxon>Pterygota</taxon>
        <taxon>Neoptera</taxon>
        <taxon>Paraneoptera</taxon>
        <taxon>Hemiptera</taxon>
        <taxon>Sternorrhyncha</taxon>
        <taxon>Aphidomorpha</taxon>
        <taxon>Aphidoidea</taxon>
        <taxon>Aphididae</taxon>
        <taxon>Lachninae</taxon>
        <taxon>Cinara</taxon>
    </lineage>
</organism>
<keyword evidence="14" id="KW-1185">Reference proteome</keyword>
<dbReference type="EMBL" id="CABPRJ010000001">
    <property type="protein sequence ID" value="VVC24092.1"/>
    <property type="molecule type" value="Genomic_DNA"/>
</dbReference>
<reference evidence="13 14" key="1">
    <citation type="submission" date="2019-08" db="EMBL/GenBank/DDBJ databases">
        <authorList>
            <person name="Alioto T."/>
            <person name="Alioto T."/>
            <person name="Gomez Garrido J."/>
        </authorList>
    </citation>
    <scope>NUCLEOTIDE SEQUENCE [LARGE SCALE GENOMIC DNA]</scope>
</reference>
<evidence type="ECO:0000256" key="10">
    <source>
        <dbReference type="ARBA" id="ARBA00042508"/>
    </source>
</evidence>
<accession>A0A5E4LZY9</accession>
<comment type="function">
    <text evidence="7">Catalyzes the formation of 3-(3-amino-3-carboxypropyl)uridine (acp3U) at position 20 in the D-loop of several cytoplasmic tRNAs (acp3U(20)).</text>
</comment>
<keyword evidence="3" id="KW-0808">Transferase</keyword>
<dbReference type="PANTHER" id="PTHR15627:SF8">
    <property type="entry name" value="TRNA-URIDINE AMINOCARBOXYPROPYLTRANSFERASE 1"/>
    <property type="match status" value="1"/>
</dbReference>
<dbReference type="Proteomes" id="UP000325440">
    <property type="component" value="Unassembled WGS sequence"/>
</dbReference>
<evidence type="ECO:0000256" key="6">
    <source>
        <dbReference type="ARBA" id="ARBA00023242"/>
    </source>
</evidence>
<dbReference type="AlphaFoldDB" id="A0A5E4LZY9"/>
<gene>
    <name evidence="13" type="ORF">CINCED_3A000025</name>
</gene>
<evidence type="ECO:0000256" key="7">
    <source>
        <dbReference type="ARBA" id="ARBA00037050"/>
    </source>
</evidence>
<proteinExistence type="inferred from homology"/>
<dbReference type="InterPro" id="IPR051521">
    <property type="entry name" value="tRNA_Mod/Golgi_Maint"/>
</dbReference>